<dbReference type="KEGG" id="gba:J421_4946"/>
<name>W0RP08_9BACT</name>
<sequence length="131" mass="15165">MSRHDLIERDLTYSVIGAFFEVYNTLGYGFLEQVYVEALTLELRDRGHLVEREQSVSVSYKGRVIARLRMDVIVDHKIVVEVKSTQHLSPFASRQLLNYLRATDLLVGLLLHFGPEAKHHRVVCERVRRSS</sequence>
<reference evidence="1 2" key="1">
    <citation type="journal article" date="2014" name="Genome Announc.">
        <title>Genome Sequence and Methylome of Soil Bacterium Gemmatirosa kalamazoonensis KBS708T, a Member of the Rarely Cultivated Gemmatimonadetes Phylum.</title>
        <authorList>
            <person name="Debruyn J.M."/>
            <person name="Radosevich M."/>
            <person name="Wommack K.E."/>
            <person name="Polson S.W."/>
            <person name="Hauser L.J."/>
            <person name="Fawaz M.N."/>
            <person name="Korlach J."/>
            <person name="Tsai Y.C."/>
        </authorList>
    </citation>
    <scope>NUCLEOTIDE SEQUENCE [LARGE SCALE GENOMIC DNA]</scope>
    <source>
        <strain evidence="1 2">KBS708</strain>
        <plasmid evidence="2">Plasmid 1</plasmid>
    </source>
</reference>
<dbReference type="Pfam" id="PF13366">
    <property type="entry name" value="PDDEXK_3"/>
    <property type="match status" value="1"/>
</dbReference>
<proteinExistence type="predicted"/>
<accession>W0RP08</accession>
<organism evidence="1 2">
    <name type="scientific">Gemmatirosa kalamazoonensis</name>
    <dbReference type="NCBI Taxonomy" id="861299"/>
    <lineage>
        <taxon>Bacteria</taxon>
        <taxon>Pseudomonadati</taxon>
        <taxon>Gemmatimonadota</taxon>
        <taxon>Gemmatimonadia</taxon>
        <taxon>Gemmatimonadales</taxon>
        <taxon>Gemmatimonadaceae</taxon>
        <taxon>Gemmatirosa</taxon>
    </lineage>
</organism>
<dbReference type="NCBIfam" id="TIGR04256">
    <property type="entry name" value="GxxExxY"/>
    <property type="match status" value="1"/>
</dbReference>
<dbReference type="PATRIC" id="fig|861299.3.peg.5001"/>
<dbReference type="OrthoDB" id="9806869at2"/>
<evidence type="ECO:0000313" key="2">
    <source>
        <dbReference type="Proteomes" id="UP000019151"/>
    </source>
</evidence>
<dbReference type="EMBL" id="CP007129">
    <property type="protein sequence ID" value="AHG92481.1"/>
    <property type="molecule type" value="Genomic_DNA"/>
</dbReference>
<dbReference type="Proteomes" id="UP000019151">
    <property type="component" value="Plasmid 1"/>
</dbReference>
<evidence type="ECO:0000313" key="1">
    <source>
        <dbReference type="EMBL" id="AHG92481.1"/>
    </source>
</evidence>
<dbReference type="InterPro" id="IPR026350">
    <property type="entry name" value="GxxExxY"/>
</dbReference>
<keyword evidence="1" id="KW-0614">Plasmid</keyword>
<dbReference type="HOGENOM" id="CLU_134960_0_1_0"/>
<dbReference type="InParanoid" id="W0RP08"/>
<protein>
    <submittedName>
        <fullName evidence="1">GxxExxY protein</fullName>
    </submittedName>
</protein>
<geneLocation type="plasmid" evidence="1 2">
    <name>1</name>
</geneLocation>
<keyword evidence="2" id="KW-1185">Reference proteome</keyword>
<gene>
    <name evidence="1" type="ORF">J421_4946</name>
</gene>
<dbReference type="RefSeq" id="WP_025413820.1">
    <property type="nucleotide sequence ID" value="NZ_CP007129.1"/>
</dbReference>
<dbReference type="AlphaFoldDB" id="W0RP08"/>